<evidence type="ECO:0008006" key="3">
    <source>
        <dbReference type="Google" id="ProtNLM"/>
    </source>
</evidence>
<feature type="non-terminal residue" evidence="1">
    <location>
        <position position="1"/>
    </location>
</feature>
<proteinExistence type="predicted"/>
<evidence type="ECO:0000313" key="1">
    <source>
        <dbReference type="EMBL" id="MBF4275200.1"/>
    </source>
</evidence>
<evidence type="ECO:0000313" key="2">
    <source>
        <dbReference type="Proteomes" id="UP000722957"/>
    </source>
</evidence>
<dbReference type="AlphaFoldDB" id="A0ABD4KXH6"/>
<reference evidence="1 2" key="1">
    <citation type="journal article" date="2021" name="PeerJ">
        <title>Analysis of 44 Vibrio anguillarum genomes reveals high genetic diversity.</title>
        <authorList>
            <person name="Hansen M.J."/>
            <person name="Dalsgaard I."/>
        </authorList>
    </citation>
    <scope>NUCLEOTIDE SEQUENCE [LARGE SCALE GENOMIC DNA]</scope>
    <source>
        <strain evidence="1 2">17-16730-2A</strain>
    </source>
</reference>
<accession>A0ABD4KXH6</accession>
<dbReference type="Gene3D" id="2.60.40.3440">
    <property type="match status" value="1"/>
</dbReference>
<protein>
    <recommendedName>
        <fullName evidence="3">Cadherin-like domain-containing protein</fullName>
    </recommendedName>
</protein>
<dbReference type="Pfam" id="PF17963">
    <property type="entry name" value="Big_9"/>
    <property type="match status" value="1"/>
</dbReference>
<sequence length="88" mass="9015">KNDVLNTDEDTSGSINVLDNDTFGDNASVTGVTQGANGTVTFNADGTVTYTPNEDYHGSDSFTYTVTTAAGNVETATVNVTVGSVDDA</sequence>
<comment type="caution">
    <text evidence="1">The sequence shown here is derived from an EMBL/GenBank/DDBJ whole genome shotgun (WGS) entry which is preliminary data.</text>
</comment>
<feature type="non-terminal residue" evidence="1">
    <location>
        <position position="88"/>
    </location>
</feature>
<dbReference type="Proteomes" id="UP000722957">
    <property type="component" value="Unassembled WGS sequence"/>
</dbReference>
<dbReference type="RefSeq" id="WP_194574340.1">
    <property type="nucleotide sequence ID" value="NZ_RDOM01000961.1"/>
</dbReference>
<gene>
    <name evidence="1" type="ORF">EAY07_24960</name>
</gene>
<dbReference type="EMBL" id="RDOM01000961">
    <property type="protein sequence ID" value="MBF4275200.1"/>
    <property type="molecule type" value="Genomic_DNA"/>
</dbReference>
<organism evidence="1 2">
    <name type="scientific">Vibrio anguillarum</name>
    <name type="common">Listonella anguillarum</name>
    <dbReference type="NCBI Taxonomy" id="55601"/>
    <lineage>
        <taxon>Bacteria</taxon>
        <taxon>Pseudomonadati</taxon>
        <taxon>Pseudomonadota</taxon>
        <taxon>Gammaproteobacteria</taxon>
        <taxon>Vibrionales</taxon>
        <taxon>Vibrionaceae</taxon>
        <taxon>Vibrio</taxon>
    </lineage>
</organism>
<name>A0ABD4KXH6_VIBAN</name>